<dbReference type="Pfam" id="PF13590">
    <property type="entry name" value="DUF4136"/>
    <property type="match status" value="1"/>
</dbReference>
<evidence type="ECO:0000313" key="2">
    <source>
        <dbReference type="EMBL" id="GAA0759200.1"/>
    </source>
</evidence>
<dbReference type="PROSITE" id="PS51257">
    <property type="entry name" value="PROKAR_LIPOPROTEIN"/>
    <property type="match status" value="1"/>
</dbReference>
<comment type="caution">
    <text evidence="2">The sequence shown here is derived from an EMBL/GenBank/DDBJ whole genome shotgun (WGS) entry which is preliminary data.</text>
</comment>
<proteinExistence type="predicted"/>
<sequence length="209" mass="22360">MQAVSRTSTSNRRRVLGATAAALAAVTLAGCAGWNMLTSQVTTFGTWPAERQPGSFAFDRLPSQQAHAKDQDAVEQMALPGLTAAGFVPAAPGTQADVLVQIGARFDRQDRSPWDDPLWVRPWGPRWVGTPWAGPFWRDYALRNPGYSREVAVLIRDRSSGEALYEARASSDGTTQGGTAIFTAMFSAALKGFPAVQSEPHDVTAGLPG</sequence>
<evidence type="ECO:0000259" key="1">
    <source>
        <dbReference type="Pfam" id="PF13590"/>
    </source>
</evidence>
<dbReference type="InterPro" id="IPR025411">
    <property type="entry name" value="DUF4136"/>
</dbReference>
<accession>A0ABN1K9F5</accession>
<dbReference type="RefSeq" id="WP_231010063.1">
    <property type="nucleotide sequence ID" value="NZ_BAAAEW010000026.1"/>
</dbReference>
<keyword evidence="3" id="KW-1185">Reference proteome</keyword>
<dbReference type="Proteomes" id="UP001500279">
    <property type="component" value="Unassembled WGS sequence"/>
</dbReference>
<name>A0ABN1K9F5_9BURK</name>
<evidence type="ECO:0000313" key="3">
    <source>
        <dbReference type="Proteomes" id="UP001500279"/>
    </source>
</evidence>
<dbReference type="EMBL" id="BAAAEW010000026">
    <property type="protein sequence ID" value="GAA0759200.1"/>
    <property type="molecule type" value="Genomic_DNA"/>
</dbReference>
<feature type="domain" description="DUF4136" evidence="1">
    <location>
        <begin position="42"/>
        <end position="194"/>
    </location>
</feature>
<gene>
    <name evidence="2" type="ORF">GCM10009107_40410</name>
</gene>
<organism evidence="2 3">
    <name type="scientific">Ideonella azotifigens</name>
    <dbReference type="NCBI Taxonomy" id="513160"/>
    <lineage>
        <taxon>Bacteria</taxon>
        <taxon>Pseudomonadati</taxon>
        <taxon>Pseudomonadota</taxon>
        <taxon>Betaproteobacteria</taxon>
        <taxon>Burkholderiales</taxon>
        <taxon>Sphaerotilaceae</taxon>
        <taxon>Ideonella</taxon>
    </lineage>
</organism>
<reference evidence="2 3" key="1">
    <citation type="journal article" date="2019" name="Int. J. Syst. Evol. Microbiol.">
        <title>The Global Catalogue of Microorganisms (GCM) 10K type strain sequencing project: providing services to taxonomists for standard genome sequencing and annotation.</title>
        <authorList>
            <consortium name="The Broad Institute Genomics Platform"/>
            <consortium name="The Broad Institute Genome Sequencing Center for Infectious Disease"/>
            <person name="Wu L."/>
            <person name="Ma J."/>
        </authorList>
    </citation>
    <scope>NUCLEOTIDE SEQUENCE [LARGE SCALE GENOMIC DNA]</scope>
    <source>
        <strain evidence="2 3">JCM 15503</strain>
    </source>
</reference>
<protein>
    <recommendedName>
        <fullName evidence="1">DUF4136 domain-containing protein</fullName>
    </recommendedName>
</protein>